<evidence type="ECO:0000256" key="2">
    <source>
        <dbReference type="SAM" id="SignalP"/>
    </source>
</evidence>
<name>A0A4Z0Q483_9BACT</name>
<reference evidence="3 4" key="1">
    <citation type="submission" date="2019-04" db="EMBL/GenBank/DDBJ databases">
        <authorList>
            <person name="Feng G."/>
            <person name="Zhang J."/>
            <person name="Zhu H."/>
        </authorList>
    </citation>
    <scope>NUCLEOTIDE SEQUENCE [LARGE SCALE GENOMIC DNA]</scope>
    <source>
        <strain evidence="3 4">JCM 31653</strain>
    </source>
</reference>
<accession>A0A4Z0Q483</accession>
<comment type="caution">
    <text evidence="3">The sequence shown here is derived from an EMBL/GenBank/DDBJ whole genome shotgun (WGS) entry which is preliminary data.</text>
</comment>
<dbReference type="Gene3D" id="2.60.40.1120">
    <property type="entry name" value="Carboxypeptidase-like, regulatory domain"/>
    <property type="match status" value="1"/>
</dbReference>
<sequence length="166" mass="17126">MSHVLRVLGLFCLLGPVCAAQAQTTADPSLIAAQVQKKASPQSAATPAPRADSLVTTPPETVPAAPIAAAPAEAPAAPLVTVKGRVLDEQNKPMAGVVVFAKDVAAIASTNADGEYSLEVPSGVNTLTFSYAGYEEQQLQASNFLPTAVRLLPAANKKKLARSSRH</sequence>
<organism evidence="3 4">
    <name type="scientific">Hymenobacter aquaticus</name>
    <dbReference type="NCBI Taxonomy" id="1867101"/>
    <lineage>
        <taxon>Bacteria</taxon>
        <taxon>Pseudomonadati</taxon>
        <taxon>Bacteroidota</taxon>
        <taxon>Cytophagia</taxon>
        <taxon>Cytophagales</taxon>
        <taxon>Hymenobacteraceae</taxon>
        <taxon>Hymenobacter</taxon>
    </lineage>
</organism>
<dbReference type="InterPro" id="IPR008969">
    <property type="entry name" value="CarboxyPept-like_regulatory"/>
</dbReference>
<evidence type="ECO:0008006" key="5">
    <source>
        <dbReference type="Google" id="ProtNLM"/>
    </source>
</evidence>
<feature type="compositionally biased region" description="Low complexity" evidence="1">
    <location>
        <begin position="54"/>
        <end position="68"/>
    </location>
</feature>
<dbReference type="AlphaFoldDB" id="A0A4Z0Q483"/>
<dbReference type="RefSeq" id="WP_135462447.1">
    <property type="nucleotide sequence ID" value="NZ_SRLC01000001.1"/>
</dbReference>
<dbReference type="OrthoDB" id="883344at2"/>
<keyword evidence="2" id="KW-0732">Signal</keyword>
<evidence type="ECO:0000313" key="3">
    <source>
        <dbReference type="EMBL" id="TGE24868.1"/>
    </source>
</evidence>
<proteinExistence type="predicted"/>
<dbReference type="EMBL" id="SRLC01000001">
    <property type="protein sequence ID" value="TGE24868.1"/>
    <property type="molecule type" value="Genomic_DNA"/>
</dbReference>
<evidence type="ECO:0000256" key="1">
    <source>
        <dbReference type="SAM" id="MobiDB-lite"/>
    </source>
</evidence>
<gene>
    <name evidence="3" type="ORF">E5K00_06620</name>
</gene>
<evidence type="ECO:0000313" key="4">
    <source>
        <dbReference type="Proteomes" id="UP000297549"/>
    </source>
</evidence>
<keyword evidence="4" id="KW-1185">Reference proteome</keyword>
<dbReference type="Proteomes" id="UP000297549">
    <property type="component" value="Unassembled WGS sequence"/>
</dbReference>
<dbReference type="SUPFAM" id="SSF49464">
    <property type="entry name" value="Carboxypeptidase regulatory domain-like"/>
    <property type="match status" value="1"/>
</dbReference>
<feature type="signal peptide" evidence="2">
    <location>
        <begin position="1"/>
        <end position="22"/>
    </location>
</feature>
<protein>
    <recommendedName>
        <fullName evidence="5">Carboxypeptidase-like regulatory domain-containing protein</fullName>
    </recommendedName>
</protein>
<dbReference type="Pfam" id="PF13715">
    <property type="entry name" value="CarbopepD_reg_2"/>
    <property type="match status" value="1"/>
</dbReference>
<feature type="region of interest" description="Disordered" evidence="1">
    <location>
        <begin position="39"/>
        <end position="68"/>
    </location>
</feature>
<feature type="chain" id="PRO_5021367763" description="Carboxypeptidase-like regulatory domain-containing protein" evidence="2">
    <location>
        <begin position="23"/>
        <end position="166"/>
    </location>
</feature>